<dbReference type="PANTHER" id="PTHR37017:SF11">
    <property type="entry name" value="ESTERASE_LIPASE_THIOESTERASE DOMAIN-CONTAINING PROTEIN"/>
    <property type="match status" value="1"/>
</dbReference>
<reference evidence="2 3" key="1">
    <citation type="submission" date="2020-09" db="EMBL/GenBank/DDBJ databases">
        <title>Dyella sp. 7MK23 isolated from forest soil.</title>
        <authorList>
            <person name="Fu J."/>
        </authorList>
    </citation>
    <scope>NUCLEOTIDE SEQUENCE [LARGE SCALE GENOMIC DNA]</scope>
    <source>
        <strain evidence="2 3">7MK23</strain>
    </source>
</reference>
<gene>
    <name evidence="2" type="ORF">IGX34_17780</name>
</gene>
<dbReference type="SUPFAM" id="SSF53474">
    <property type="entry name" value="alpha/beta-Hydrolases"/>
    <property type="match status" value="1"/>
</dbReference>
<evidence type="ECO:0000313" key="2">
    <source>
        <dbReference type="EMBL" id="MBE1162239.1"/>
    </source>
</evidence>
<organism evidence="2 3">
    <name type="scientific">Dyella acidiphila</name>
    <dbReference type="NCBI Taxonomy" id="2775866"/>
    <lineage>
        <taxon>Bacteria</taxon>
        <taxon>Pseudomonadati</taxon>
        <taxon>Pseudomonadota</taxon>
        <taxon>Gammaproteobacteria</taxon>
        <taxon>Lysobacterales</taxon>
        <taxon>Rhodanobacteraceae</taxon>
        <taxon>Dyella</taxon>
    </lineage>
</organism>
<proteinExistence type="predicted"/>
<dbReference type="InterPro" id="IPR029058">
    <property type="entry name" value="AB_hydrolase_fold"/>
</dbReference>
<dbReference type="PANTHER" id="PTHR37017">
    <property type="entry name" value="AB HYDROLASE-1 DOMAIN-CONTAINING PROTEIN-RELATED"/>
    <property type="match status" value="1"/>
</dbReference>
<keyword evidence="3" id="KW-1185">Reference proteome</keyword>
<feature type="domain" description="AB hydrolase-1" evidence="1">
    <location>
        <begin position="8"/>
        <end position="219"/>
    </location>
</feature>
<sequence>MNSKAATVVLVHGAWADESSWDKTVALLHEKQIKTVTVRLPLSTLADDVAALDQVLEQVAGPVVLAGHAYAGAVIGATHSSKVKALVYVAALAPDQGETVADVFNRYEHDALAPQLAPDDKGWIWLPPEAFATAFAQHASPAEQKVLAAVQLPLSPACITVAVGEPLWKQIPAWYLLAEQDHMIPKQTQRFMAERMHARISAYPVDHLPSLTAPKLVAAIILDALSHSAA</sequence>
<dbReference type="InterPro" id="IPR000073">
    <property type="entry name" value="AB_hydrolase_1"/>
</dbReference>
<dbReference type="GO" id="GO:0016787">
    <property type="term" value="F:hydrolase activity"/>
    <property type="evidence" value="ECO:0007669"/>
    <property type="project" value="UniProtKB-KW"/>
</dbReference>
<dbReference type="Proteomes" id="UP000651010">
    <property type="component" value="Unassembled WGS sequence"/>
</dbReference>
<evidence type="ECO:0000259" key="1">
    <source>
        <dbReference type="Pfam" id="PF12697"/>
    </source>
</evidence>
<keyword evidence="2" id="KW-0378">Hydrolase</keyword>
<name>A0ABR9GDX8_9GAMM</name>
<dbReference type="Gene3D" id="3.40.50.1820">
    <property type="entry name" value="alpha/beta hydrolase"/>
    <property type="match status" value="1"/>
</dbReference>
<protein>
    <submittedName>
        <fullName evidence="2">Alpha/beta hydrolase</fullName>
    </submittedName>
</protein>
<dbReference type="EMBL" id="JACZZA010000012">
    <property type="protein sequence ID" value="MBE1162239.1"/>
    <property type="molecule type" value="Genomic_DNA"/>
</dbReference>
<comment type="caution">
    <text evidence="2">The sequence shown here is derived from an EMBL/GenBank/DDBJ whole genome shotgun (WGS) entry which is preliminary data.</text>
</comment>
<accession>A0ABR9GDX8</accession>
<evidence type="ECO:0000313" key="3">
    <source>
        <dbReference type="Proteomes" id="UP000651010"/>
    </source>
</evidence>
<dbReference type="RefSeq" id="WP_192557073.1">
    <property type="nucleotide sequence ID" value="NZ_JACZZA010000012.1"/>
</dbReference>
<dbReference type="InterPro" id="IPR052897">
    <property type="entry name" value="Sec-Metab_Biosynth_Hydrolase"/>
</dbReference>
<dbReference type="Pfam" id="PF12697">
    <property type="entry name" value="Abhydrolase_6"/>
    <property type="match status" value="1"/>
</dbReference>